<protein>
    <submittedName>
        <fullName evidence="1">Uncharacterized protein</fullName>
    </submittedName>
</protein>
<evidence type="ECO:0000313" key="2">
    <source>
        <dbReference type="Proteomes" id="UP001243375"/>
    </source>
</evidence>
<organism evidence="1 2">
    <name type="scientific">Naganishia vaughanmartiniae</name>
    <dbReference type="NCBI Taxonomy" id="1424756"/>
    <lineage>
        <taxon>Eukaryota</taxon>
        <taxon>Fungi</taxon>
        <taxon>Dikarya</taxon>
        <taxon>Basidiomycota</taxon>
        <taxon>Agaricomycotina</taxon>
        <taxon>Tremellomycetes</taxon>
        <taxon>Filobasidiales</taxon>
        <taxon>Filobasidiaceae</taxon>
        <taxon>Naganishia</taxon>
    </lineage>
</organism>
<reference evidence="1" key="1">
    <citation type="submission" date="2023-04" db="EMBL/GenBank/DDBJ databases">
        <title>Draft Genome sequencing of Naganishia species isolated from polar environments using Oxford Nanopore Technology.</title>
        <authorList>
            <person name="Leo P."/>
            <person name="Venkateswaran K."/>
        </authorList>
    </citation>
    <scope>NUCLEOTIDE SEQUENCE</scope>
    <source>
        <strain evidence="1">MNA-CCFEE 5425</strain>
    </source>
</reference>
<keyword evidence="2" id="KW-1185">Reference proteome</keyword>
<comment type="caution">
    <text evidence="1">The sequence shown here is derived from an EMBL/GenBank/DDBJ whole genome shotgun (WGS) entry which is preliminary data.</text>
</comment>
<dbReference type="Proteomes" id="UP001243375">
    <property type="component" value="Unassembled WGS sequence"/>
</dbReference>
<dbReference type="EMBL" id="JASBWU010000006">
    <property type="protein sequence ID" value="KAJ9120827.1"/>
    <property type="molecule type" value="Genomic_DNA"/>
</dbReference>
<name>A0ACC2XDK9_9TREE</name>
<sequence>MFVYGLAGLLFASLALATHSTLNVWLRSSWQAPPLILEVLYVNYLMLNSVISTLKELTYICRESAANEDPTIYFPLLSSLSVLYPSLAQQNVQQQLESIIDLIQQTPTLATSHPKWDLSSFQASIAMHATTPKIQAYYQYYDTVINRTEAGSTTGQLCESWVEWRGKGFCDFAELKQDMELSLTEANTINVPPSLETRILPFDHIFPSTHIPASYPPAILYLADLSRAEGDLFAYLKNHAVQDENFRFIVRYRPALSRDTEDGSAVSRNSLKGYGVEMVLKRTDYLTVDDRETADVGSDQQQVYVFSNNTVTNKQNRYAEIFGDDPWADLAANPLRPSEIPDLGLKASSLILRDSEPLEALIHIAQDFPKLAAGLARKVSINSSMAQDVTINQQSMRMGNMAWINGRFIGPLEANAHSLLDLIREERHRALSLCTLGLTPHQAFRLLSDETIGEAIFQTDPLDSLVDASDRQEGGKVILWWNNIEKDKRYAAWPDSMASILTPSRPGGFQPVRRNIWNTVLVLDLSTRTGLATIGQTVSNYIRRGFPFRFGVVPWVGDNTSSPNAIMARLITHMVKTLGRGQTTDFIMTLLSSSQKSTIDLQQVEKLYDASYAAAEGSSGQRFRDIIQAPEGLEYISKVQQWLKRLAVENSSTTGHFFLNGQYRPMSDMWLQQAMQDHSTQLAYMQRPAVAKQIRKTKDVSNFFYDLPSTSRRRNVHIVPGTDSNKLRVFDNHDVFPPNTPLLKHFVYPNKPAQGESLLSTMVIADLDSAEGRQLSQEVLRYLVENPDSEIRLGFQHVPSHQSSQSTPFRMSTLLYHLYTTDELSLVRPQDLLLLEEVFAKQTDAGEKESLAERMASALPSDSPLQSWLSSEEDHVSRAASRQFWASLADGRGKMEIEPGSRYLLVNGRLIGPLEQDAFTLLDFAALERYELNTRARPVRRALDALYHDASALEGVVMDNMINGITAVIGAAYTGQTEASESRTSVYTSLLGGSSSFEIGQQQTALVHVHAIIDPLSESAQKLGPLLKMVADLEHTFVHVQLNPKLKSEELPLKRFYRYALETKPTFNIEGNFAATDASFVDLPSDPIFTLGMDVPHSWLVAPRKSIHDLDNLRLDAILSRQECPVVDLTFELEQLVIDGHAREGDKLSPPRGLQLQLSSLDGQPIEDTMVMANAGYLQFKANPGVMTLSIRDARGQQVYTLNSVATASFKSGQGVQSSSAVYLTSFSGTTLFPIFSRKPGMEDADVLDFTSGQSEPGFFGKVVTSLSTILGRKPAPSQKQAVINIFTVASGMLYERFASIMILSVLKHTDSTVKFWFIKNFLSPSFLEFLPHFAAEYGFQYKILFLDVLFPLSLDKIIFVDADQIVRTDLKELVDLDLQGRVYGYAPMGDDREDMEGFRFWKTGYWRESLRGRPYHISALYVVDLKRFRQAGFGCINFQLIELTSRCFAPRRISWPPGQESLKDAKTIDLCQNPLTKEPKLDRARKIPEWEAYDNEVAAFTRRIASEKLDNDQEGDSTIAVADVEALAAPDKAIPSPGLGKSKGERSPSTEAADTTAESKTQQVETPAEFDEEHNTQHRIPDEL</sequence>
<accession>A0ACC2XDK9</accession>
<proteinExistence type="predicted"/>
<gene>
    <name evidence="1" type="ORF">QFC22_002761</name>
</gene>
<evidence type="ECO:0000313" key="1">
    <source>
        <dbReference type="EMBL" id="KAJ9120827.1"/>
    </source>
</evidence>